<name>A0A822N4Y6_9VIBR</name>
<gene>
    <name evidence="2" type="ORF">VCR5J5_650002</name>
</gene>
<dbReference type="Proteomes" id="UP000049495">
    <property type="component" value="Unassembled WGS sequence"/>
</dbReference>
<protein>
    <submittedName>
        <fullName evidence="2">Uncharacterized protein</fullName>
    </submittedName>
</protein>
<feature type="transmembrane region" description="Helical" evidence="1">
    <location>
        <begin position="68"/>
        <end position="90"/>
    </location>
</feature>
<keyword evidence="1" id="KW-0472">Membrane</keyword>
<evidence type="ECO:0000313" key="3">
    <source>
        <dbReference type="Proteomes" id="UP000049495"/>
    </source>
</evidence>
<proteinExistence type="predicted"/>
<dbReference type="RefSeq" id="WP_055319866.1">
    <property type="nucleotide sequence ID" value="NZ_CAWQCV010000086.1"/>
</dbReference>
<accession>A0A822N4Y6</accession>
<evidence type="ECO:0000313" key="2">
    <source>
        <dbReference type="EMBL" id="CDT52935.1"/>
    </source>
</evidence>
<evidence type="ECO:0000256" key="1">
    <source>
        <dbReference type="SAM" id="Phobius"/>
    </source>
</evidence>
<reference evidence="3" key="1">
    <citation type="submission" date="2014-06" db="EMBL/GenBank/DDBJ databases">
        <authorList>
            <person name="Le Roux Frederique"/>
        </authorList>
    </citation>
    <scope>NUCLEOTIDE SEQUENCE [LARGE SCALE GENOMIC DNA]</scope>
    <source>
        <strain evidence="3">J5-5</strain>
    </source>
</reference>
<dbReference type="EMBL" id="CCJV01000128">
    <property type="protein sequence ID" value="CDT52935.1"/>
    <property type="molecule type" value="Genomic_DNA"/>
</dbReference>
<organism evidence="2 3">
    <name type="scientific">Vibrio crassostreae</name>
    <dbReference type="NCBI Taxonomy" id="246167"/>
    <lineage>
        <taxon>Bacteria</taxon>
        <taxon>Pseudomonadati</taxon>
        <taxon>Pseudomonadota</taxon>
        <taxon>Gammaproteobacteria</taxon>
        <taxon>Vibrionales</taxon>
        <taxon>Vibrionaceae</taxon>
        <taxon>Vibrio</taxon>
    </lineage>
</organism>
<sequence length="93" mass="10043">MSFVEGKSKSDILKDMGEVAMPGSVVHEQQKAGIIVRSTEDIEDALFELGEKLDRSASSSDKMSERIYWLNVILAAATVVAAIATVVIAFKTP</sequence>
<dbReference type="AlphaFoldDB" id="A0A822N4Y6"/>
<keyword evidence="1" id="KW-0812">Transmembrane</keyword>
<comment type="caution">
    <text evidence="2">The sequence shown here is derived from an EMBL/GenBank/DDBJ whole genome shotgun (WGS) entry which is preliminary data.</text>
</comment>
<keyword evidence="1" id="KW-1133">Transmembrane helix</keyword>